<feature type="domain" description="Fibronectin type-III" evidence="1">
    <location>
        <begin position="222"/>
        <end position="328"/>
    </location>
</feature>
<feature type="domain" description="Fibronectin type-III" evidence="1">
    <location>
        <begin position="113"/>
        <end position="221"/>
    </location>
</feature>
<reference evidence="2 3" key="1">
    <citation type="journal article" date="2019" name="Nat. Microbiol.">
        <title>Mediterranean grassland soil C-N compound turnover is dependent on rainfall and depth, and is mediated by genomically divergent microorganisms.</title>
        <authorList>
            <person name="Diamond S."/>
            <person name="Andeer P.F."/>
            <person name="Li Z."/>
            <person name="Crits-Christoph A."/>
            <person name="Burstein D."/>
            <person name="Anantharaman K."/>
            <person name="Lane K.R."/>
            <person name="Thomas B.C."/>
            <person name="Pan C."/>
            <person name="Northen T.R."/>
            <person name="Banfield J.F."/>
        </authorList>
    </citation>
    <scope>NUCLEOTIDE SEQUENCE [LARGE SCALE GENOMIC DNA]</scope>
    <source>
        <strain evidence="2">WS_10</strain>
    </source>
</reference>
<evidence type="ECO:0000313" key="2">
    <source>
        <dbReference type="EMBL" id="TMQ71611.1"/>
    </source>
</evidence>
<dbReference type="Gene3D" id="2.60.40.4070">
    <property type="match status" value="1"/>
</dbReference>
<protein>
    <recommendedName>
        <fullName evidence="1">Fibronectin type-III domain-containing protein</fullName>
    </recommendedName>
</protein>
<evidence type="ECO:0000313" key="3">
    <source>
        <dbReference type="Proteomes" id="UP000319836"/>
    </source>
</evidence>
<name>A0A538U6V5_UNCEI</name>
<dbReference type="InterPro" id="IPR013783">
    <property type="entry name" value="Ig-like_fold"/>
</dbReference>
<dbReference type="CDD" id="cd00063">
    <property type="entry name" value="FN3"/>
    <property type="match status" value="2"/>
</dbReference>
<sequence length="425" mass="43795">MLGNLNGSGGPDLMVNLAAGLTAFSSAGDSLPAFPKPGGGGTFPTLLDLDQDGTTEVLAGSSQDKILFGYDAGTGSAAGAPQPWPTYRGDFQRTGCAIDRAPVPMLDLVAPSAISDLTATPVGATTIRLRWTAVGDDGAVGRAHAYDVRDSSIVIDAGNFAAATRAPAGLPAAPGTLDSVTIKGLQEGVTHFFAIEVLDEAGNRSPISNVVSAGLSVVSPAAVTDLRVTAVTDTSLTLAWTATGDDGHVGRPQRYVVRAATNPLTAANFDAAPIGRIRLATTDAGGTETLVLEPLTAATRYWIALEAYDAASNVSPLSNVAQAQTLVGGPLGSSGIALAPGKNPSRIPASLYWQSAPDAVGQRQRLRIYDLFGRRLRTFDLGAGVGGVVQWDGDDDDGRRVPAGLYLLRLESGSRHTESRLVLLP</sequence>
<dbReference type="InterPro" id="IPR025965">
    <property type="entry name" value="FlgD/Vpr_Ig-like"/>
</dbReference>
<dbReference type="Pfam" id="PF13860">
    <property type="entry name" value="FlgD_ig"/>
    <property type="match status" value="1"/>
</dbReference>
<dbReference type="Proteomes" id="UP000319836">
    <property type="component" value="Unassembled WGS sequence"/>
</dbReference>
<dbReference type="Gene3D" id="2.60.40.10">
    <property type="entry name" value="Immunoglobulins"/>
    <property type="match status" value="2"/>
</dbReference>
<dbReference type="AlphaFoldDB" id="A0A538U6V5"/>
<dbReference type="InterPro" id="IPR036116">
    <property type="entry name" value="FN3_sf"/>
</dbReference>
<accession>A0A538U6V5</accession>
<dbReference type="PROSITE" id="PS50853">
    <property type="entry name" value="FN3"/>
    <property type="match status" value="2"/>
</dbReference>
<comment type="caution">
    <text evidence="2">The sequence shown here is derived from an EMBL/GenBank/DDBJ whole genome shotgun (WGS) entry which is preliminary data.</text>
</comment>
<evidence type="ECO:0000259" key="1">
    <source>
        <dbReference type="PROSITE" id="PS50853"/>
    </source>
</evidence>
<dbReference type="SMART" id="SM00060">
    <property type="entry name" value="FN3"/>
    <property type="match status" value="2"/>
</dbReference>
<organism evidence="2 3">
    <name type="scientific">Eiseniibacteriota bacterium</name>
    <dbReference type="NCBI Taxonomy" id="2212470"/>
    <lineage>
        <taxon>Bacteria</taxon>
        <taxon>Candidatus Eiseniibacteriota</taxon>
    </lineage>
</organism>
<dbReference type="InterPro" id="IPR003961">
    <property type="entry name" value="FN3_dom"/>
</dbReference>
<dbReference type="EMBL" id="VBPA01000113">
    <property type="protein sequence ID" value="TMQ71611.1"/>
    <property type="molecule type" value="Genomic_DNA"/>
</dbReference>
<gene>
    <name evidence="2" type="ORF">E6K80_05080</name>
</gene>
<proteinExistence type="predicted"/>
<dbReference type="SUPFAM" id="SSF49265">
    <property type="entry name" value="Fibronectin type III"/>
    <property type="match status" value="1"/>
</dbReference>